<dbReference type="EMBL" id="MCGO01000029">
    <property type="protein sequence ID" value="ORY42255.1"/>
    <property type="molecule type" value="Genomic_DNA"/>
</dbReference>
<sequence length="134" mass="15219">MVSKTHEQPIIDASELTSNPLSQALGAKSSWYAPAPYRGTFKNADYGTITITEREGKLWFNLQSSEVDPDLTGLLLPWSRNVMAVCEIPALGYREYEEPVMKFRFVPDDEAEKVTGFWVNLDEESEPVLFEKLE</sequence>
<evidence type="ECO:0000313" key="2">
    <source>
        <dbReference type="Proteomes" id="UP000193642"/>
    </source>
</evidence>
<accession>A0A1Y2C7G5</accession>
<organism evidence="1 2">
    <name type="scientific">Rhizoclosmatium globosum</name>
    <dbReference type="NCBI Taxonomy" id="329046"/>
    <lineage>
        <taxon>Eukaryota</taxon>
        <taxon>Fungi</taxon>
        <taxon>Fungi incertae sedis</taxon>
        <taxon>Chytridiomycota</taxon>
        <taxon>Chytridiomycota incertae sedis</taxon>
        <taxon>Chytridiomycetes</taxon>
        <taxon>Chytridiales</taxon>
        <taxon>Chytriomycetaceae</taxon>
        <taxon>Rhizoclosmatium</taxon>
    </lineage>
</organism>
<reference evidence="1 2" key="1">
    <citation type="submission" date="2016-07" db="EMBL/GenBank/DDBJ databases">
        <title>Pervasive Adenine N6-methylation of Active Genes in Fungi.</title>
        <authorList>
            <consortium name="DOE Joint Genome Institute"/>
            <person name="Mondo S.J."/>
            <person name="Dannebaum R.O."/>
            <person name="Kuo R.C."/>
            <person name="Labutti K."/>
            <person name="Haridas S."/>
            <person name="Kuo A."/>
            <person name="Salamov A."/>
            <person name="Ahrendt S.R."/>
            <person name="Lipzen A."/>
            <person name="Sullivan W."/>
            <person name="Andreopoulos W.B."/>
            <person name="Clum A."/>
            <person name="Lindquist E."/>
            <person name="Daum C."/>
            <person name="Ramamoorthy G.K."/>
            <person name="Gryganskyi A."/>
            <person name="Culley D."/>
            <person name="Magnuson J.K."/>
            <person name="James T.Y."/>
            <person name="O'Malley M.A."/>
            <person name="Stajich J.E."/>
            <person name="Spatafora J.W."/>
            <person name="Visel A."/>
            <person name="Grigoriev I.V."/>
        </authorList>
    </citation>
    <scope>NUCLEOTIDE SEQUENCE [LARGE SCALE GENOMIC DNA]</scope>
    <source>
        <strain evidence="1 2">JEL800</strain>
    </source>
</reference>
<keyword evidence="2" id="KW-1185">Reference proteome</keyword>
<gene>
    <name evidence="1" type="ORF">BCR33DRAFT_718445</name>
</gene>
<protein>
    <submittedName>
        <fullName evidence="1">Uncharacterized protein</fullName>
    </submittedName>
</protein>
<dbReference type="OrthoDB" id="2152192at2759"/>
<name>A0A1Y2C7G5_9FUNG</name>
<dbReference type="AlphaFoldDB" id="A0A1Y2C7G5"/>
<dbReference type="Proteomes" id="UP000193642">
    <property type="component" value="Unassembled WGS sequence"/>
</dbReference>
<evidence type="ECO:0000313" key="1">
    <source>
        <dbReference type="EMBL" id="ORY42255.1"/>
    </source>
</evidence>
<comment type="caution">
    <text evidence="1">The sequence shown here is derived from an EMBL/GenBank/DDBJ whole genome shotgun (WGS) entry which is preliminary data.</text>
</comment>
<proteinExistence type="predicted"/>